<comment type="caution">
    <text evidence="4">The sequence shown here is derived from an EMBL/GenBank/DDBJ whole genome shotgun (WGS) entry which is preliminary data.</text>
</comment>
<feature type="coiled-coil region" evidence="1">
    <location>
        <begin position="634"/>
        <end position="675"/>
    </location>
</feature>
<feature type="region of interest" description="Disordered" evidence="2">
    <location>
        <begin position="1"/>
        <end position="218"/>
    </location>
</feature>
<dbReference type="PANTHER" id="PTHR38394:SF1">
    <property type="entry name" value="NEUROFILAMENT LIGHT PROTEIN"/>
    <property type="match status" value="1"/>
</dbReference>
<sequence length="781" mass="87031">MDDGGSLFEGMVLFSPLDDLSSSSSSSSYPPPPPPPPPPPQAPDSPPPIPIPEPLDEDLFSDLTLQSLTPEEKEEEATLLPPPPPPTTTSRQTSSCRKKKKAVRIGYGRNSSSSSSLHVEPEEEEVDLPPPPASPTPRSIPDQQQHQEQELVVVVEQKTQTQAEQDQQLDDDDHLLRRKKEENSTSQPEEDGNNKEKEKEKEKQHQQQQMGRVISWKEDAPLSSIEDKLRLFRSRISEEHDRIRQTASSLSLERKDLGRRRRKAMGDLNLASAKFKDLERQLEEACEAEDFETAERLSDSLAAAEKDKDALLADLRDAEAECDALDLKMQELLGSQIAAEEQGVTLLQQFAKDAAEYAELVLKNAEDISSKRLEEWQSAVELLEVNKIEVDIESHLISEARSGLENSVEHLVEDDRKKVDSLRIKRNILANELDDLLDLVRLKEAEIAENDSQIQAIDEKISNVINEFHGTQSSIDMTHNNLQLALSKIESETEALAIKKKDIDEFILLAQNKSSKLRELSNISLDEAKTCQDLVGLRKSVASSILKSREDKVELAKSEETILVEIQILKQQTSAARNTLQELSSVRANIQQEVGSLKQRIDFIDKRGPELEAEKKVAAAARNFKEAGRIAAEAKALNVEKETLQSKREKAVSDIEQLEEEIKGIVDKIHESEGLVLLKEKEAAMAGCKRLRLVAAAARAERTAALEMGDTEEGEILLKEAAVAESKARDLQETYDLEPEEEHEKTLGHFVSITLITNLAGKHLAEMAASFNLPSVDVSQL</sequence>
<evidence type="ECO:0000256" key="1">
    <source>
        <dbReference type="SAM" id="Coils"/>
    </source>
</evidence>
<evidence type="ECO:0000259" key="3">
    <source>
        <dbReference type="PROSITE" id="PS50151"/>
    </source>
</evidence>
<dbReference type="EMBL" id="JANAVB010033017">
    <property type="protein sequence ID" value="KAJ6809441.1"/>
    <property type="molecule type" value="Genomic_DNA"/>
</dbReference>
<feature type="compositionally biased region" description="Low complexity" evidence="2">
    <location>
        <begin position="15"/>
        <end position="28"/>
    </location>
</feature>
<dbReference type="AlphaFoldDB" id="A0AAX6EZU8"/>
<protein>
    <submittedName>
        <fullName evidence="4">Cingulin</fullName>
    </submittedName>
</protein>
<feature type="domain" description="UVR" evidence="3">
    <location>
        <begin position="272"/>
        <end position="307"/>
    </location>
</feature>
<dbReference type="Pfam" id="PF02151">
    <property type="entry name" value="UVR"/>
    <property type="match status" value="1"/>
</dbReference>
<reference evidence="4" key="2">
    <citation type="submission" date="2023-04" db="EMBL/GenBank/DDBJ databases">
        <authorList>
            <person name="Bruccoleri R.E."/>
            <person name="Oakeley E.J."/>
            <person name="Faust A.-M."/>
            <person name="Dessus-Babus S."/>
            <person name="Altorfer M."/>
            <person name="Burckhardt D."/>
            <person name="Oertli M."/>
            <person name="Naumann U."/>
            <person name="Petersen F."/>
            <person name="Wong J."/>
        </authorList>
    </citation>
    <scope>NUCLEOTIDE SEQUENCE</scope>
    <source>
        <strain evidence="4">GSM-AAB239-AS_SAM_17_03QT</strain>
        <tissue evidence="4">Leaf</tissue>
    </source>
</reference>
<feature type="coiled-coil region" evidence="1">
    <location>
        <begin position="268"/>
        <end position="335"/>
    </location>
</feature>
<organism evidence="4 5">
    <name type="scientific">Iris pallida</name>
    <name type="common">Sweet iris</name>
    <dbReference type="NCBI Taxonomy" id="29817"/>
    <lineage>
        <taxon>Eukaryota</taxon>
        <taxon>Viridiplantae</taxon>
        <taxon>Streptophyta</taxon>
        <taxon>Embryophyta</taxon>
        <taxon>Tracheophyta</taxon>
        <taxon>Spermatophyta</taxon>
        <taxon>Magnoliopsida</taxon>
        <taxon>Liliopsida</taxon>
        <taxon>Asparagales</taxon>
        <taxon>Iridaceae</taxon>
        <taxon>Iridoideae</taxon>
        <taxon>Irideae</taxon>
        <taxon>Iris</taxon>
    </lineage>
</organism>
<name>A0AAX6EZU8_IRIPA</name>
<evidence type="ECO:0000313" key="4">
    <source>
        <dbReference type="EMBL" id="KAJ6809441.1"/>
    </source>
</evidence>
<dbReference type="InterPro" id="IPR001943">
    <property type="entry name" value="UVR_dom"/>
</dbReference>
<feature type="compositionally biased region" description="Pro residues" evidence="2">
    <location>
        <begin position="29"/>
        <end position="53"/>
    </location>
</feature>
<reference evidence="4" key="1">
    <citation type="journal article" date="2023" name="GigaByte">
        <title>Genome assembly of the bearded iris, Iris pallida Lam.</title>
        <authorList>
            <person name="Bruccoleri R.E."/>
            <person name="Oakeley E.J."/>
            <person name="Faust A.M.E."/>
            <person name="Altorfer M."/>
            <person name="Dessus-Babus S."/>
            <person name="Burckhardt D."/>
            <person name="Oertli M."/>
            <person name="Naumann U."/>
            <person name="Petersen F."/>
            <person name="Wong J."/>
        </authorList>
    </citation>
    <scope>NUCLEOTIDE SEQUENCE</scope>
    <source>
        <strain evidence="4">GSM-AAB239-AS_SAM_17_03QT</strain>
    </source>
</reference>
<accession>A0AAX6EZU8</accession>
<proteinExistence type="predicted"/>
<feature type="compositionally biased region" description="Low complexity" evidence="2">
    <location>
        <begin position="136"/>
        <end position="166"/>
    </location>
</feature>
<dbReference type="Proteomes" id="UP001140949">
    <property type="component" value="Unassembled WGS sequence"/>
</dbReference>
<dbReference type="PROSITE" id="PS50151">
    <property type="entry name" value="UVR"/>
    <property type="match status" value="1"/>
</dbReference>
<feature type="compositionally biased region" description="Basic and acidic residues" evidence="2">
    <location>
        <begin position="192"/>
        <end position="205"/>
    </location>
</feature>
<gene>
    <name evidence="4" type="ORF">M6B38_160720</name>
</gene>
<evidence type="ECO:0000313" key="5">
    <source>
        <dbReference type="Proteomes" id="UP001140949"/>
    </source>
</evidence>
<keyword evidence="1" id="KW-0175">Coiled coil</keyword>
<keyword evidence="5" id="KW-1185">Reference proteome</keyword>
<dbReference type="PANTHER" id="PTHR38394">
    <property type="entry name" value="NEUROFILAMENT LIGHT PROTEIN"/>
    <property type="match status" value="1"/>
</dbReference>
<evidence type="ECO:0000256" key="2">
    <source>
        <dbReference type="SAM" id="MobiDB-lite"/>
    </source>
</evidence>